<dbReference type="PANTHER" id="PTHR45527">
    <property type="entry name" value="NONRIBOSOMAL PEPTIDE SYNTHETASE"/>
    <property type="match status" value="1"/>
</dbReference>
<accession>A0A4Y7U2S9</accession>
<name>A0A4Y7U2S9_9FLAO</name>
<dbReference type="GO" id="GO:0005829">
    <property type="term" value="C:cytosol"/>
    <property type="evidence" value="ECO:0007669"/>
    <property type="project" value="TreeGrafter"/>
</dbReference>
<dbReference type="GO" id="GO:0044550">
    <property type="term" value="P:secondary metabolite biosynthetic process"/>
    <property type="evidence" value="ECO:0007669"/>
    <property type="project" value="TreeGrafter"/>
</dbReference>
<feature type="non-terminal residue" evidence="2">
    <location>
        <position position="1"/>
    </location>
</feature>
<dbReference type="Gene3D" id="3.30.559.30">
    <property type="entry name" value="Nonribosomal peptide synthetase, condensation domain"/>
    <property type="match status" value="1"/>
</dbReference>
<dbReference type="PANTHER" id="PTHR45527:SF1">
    <property type="entry name" value="FATTY ACID SYNTHASE"/>
    <property type="match status" value="1"/>
</dbReference>
<protein>
    <recommendedName>
        <fullName evidence="1">Condensation domain-containing protein</fullName>
    </recommendedName>
</protein>
<dbReference type="GO" id="GO:0031177">
    <property type="term" value="F:phosphopantetheine binding"/>
    <property type="evidence" value="ECO:0007669"/>
    <property type="project" value="TreeGrafter"/>
</dbReference>
<dbReference type="Gene3D" id="3.30.559.10">
    <property type="entry name" value="Chloramphenicol acetyltransferase-like domain"/>
    <property type="match status" value="1"/>
</dbReference>
<evidence type="ECO:0000313" key="2">
    <source>
        <dbReference type="EMBL" id="TEB40551.1"/>
    </source>
</evidence>
<dbReference type="GO" id="GO:0043041">
    <property type="term" value="P:amino acid activation for nonribosomal peptide biosynthetic process"/>
    <property type="evidence" value="ECO:0007669"/>
    <property type="project" value="TreeGrafter"/>
</dbReference>
<feature type="non-terminal residue" evidence="2">
    <location>
        <position position="100"/>
    </location>
</feature>
<dbReference type="SUPFAM" id="SSF52777">
    <property type="entry name" value="CoA-dependent acyltransferases"/>
    <property type="match status" value="1"/>
</dbReference>
<evidence type="ECO:0000259" key="1">
    <source>
        <dbReference type="Pfam" id="PF00668"/>
    </source>
</evidence>
<feature type="domain" description="Condensation" evidence="1">
    <location>
        <begin position="4"/>
        <end position="95"/>
    </location>
</feature>
<dbReference type="Pfam" id="PF00668">
    <property type="entry name" value="Condensation"/>
    <property type="match status" value="1"/>
</dbReference>
<dbReference type="RefSeq" id="WP_134092591.1">
    <property type="nucleotide sequence ID" value="NZ_QWDN01001174.1"/>
</dbReference>
<organism evidence="2 3">
    <name type="scientific">Flavobacterium circumlabens</name>
    <dbReference type="NCBI Taxonomy" id="2133765"/>
    <lineage>
        <taxon>Bacteria</taxon>
        <taxon>Pseudomonadati</taxon>
        <taxon>Bacteroidota</taxon>
        <taxon>Flavobacteriia</taxon>
        <taxon>Flavobacteriales</taxon>
        <taxon>Flavobacteriaceae</taxon>
        <taxon>Flavobacterium</taxon>
    </lineage>
</organism>
<dbReference type="GO" id="GO:0003824">
    <property type="term" value="F:catalytic activity"/>
    <property type="evidence" value="ECO:0007669"/>
    <property type="project" value="InterPro"/>
</dbReference>
<dbReference type="InterPro" id="IPR001242">
    <property type="entry name" value="Condensation_dom"/>
</dbReference>
<evidence type="ECO:0000313" key="3">
    <source>
        <dbReference type="Proteomes" id="UP000298340"/>
    </source>
</evidence>
<proteinExistence type="predicted"/>
<gene>
    <name evidence="2" type="ORF">D0809_30035</name>
</gene>
<sequence>QELLKKHIKPFNLSEPPLIRVLIIKENDATTKIILDIHHIVIDAASFEVLIAEFQSLYGKGELKDLTIQYRDFVVWQENKLRDKQLTTEREFWLSEYNVV</sequence>
<reference evidence="2 3" key="1">
    <citation type="journal article" date="2018" name="Syst. Appl. Microbiol.">
        <title>Flavobacterium circumlabens sp. nov. and Flavobacterium cupreum sp. nov., two psychrotrophic species isolated from Antarctic environmental samples.</title>
        <authorList>
            <person name="Kralova S."/>
            <person name="Busse H.J."/>
            <person name="Svec P."/>
            <person name="Maslanova I."/>
            <person name="Stankova E."/>
            <person name="Bartak M."/>
            <person name="Sedlacek I."/>
        </authorList>
    </citation>
    <scope>NUCLEOTIDE SEQUENCE [LARGE SCALE GENOMIC DNA]</scope>
    <source>
        <strain evidence="2 3">CCM 8828</strain>
    </source>
</reference>
<comment type="caution">
    <text evidence="2">The sequence shown here is derived from an EMBL/GenBank/DDBJ whole genome shotgun (WGS) entry which is preliminary data.</text>
</comment>
<dbReference type="Proteomes" id="UP000298340">
    <property type="component" value="Unassembled WGS sequence"/>
</dbReference>
<dbReference type="AlphaFoldDB" id="A0A4Y7U2S9"/>
<dbReference type="EMBL" id="QWDN01001174">
    <property type="protein sequence ID" value="TEB40551.1"/>
    <property type="molecule type" value="Genomic_DNA"/>
</dbReference>
<dbReference type="InterPro" id="IPR023213">
    <property type="entry name" value="CAT-like_dom_sf"/>
</dbReference>